<keyword evidence="1" id="KW-0812">Transmembrane</keyword>
<dbReference type="RefSeq" id="WP_189399703.1">
    <property type="nucleotide sequence ID" value="NZ_BMXA01000002.1"/>
</dbReference>
<evidence type="ECO:0000256" key="1">
    <source>
        <dbReference type="SAM" id="Phobius"/>
    </source>
</evidence>
<evidence type="ECO:0008006" key="4">
    <source>
        <dbReference type="Google" id="ProtNLM"/>
    </source>
</evidence>
<keyword evidence="1" id="KW-0472">Membrane</keyword>
<protein>
    <recommendedName>
        <fullName evidence="4">Type 4 fimbrial biogenesis protein PilX N-terminal domain-containing protein</fullName>
    </recommendedName>
</protein>
<reference evidence="2" key="2">
    <citation type="submission" date="2020-09" db="EMBL/GenBank/DDBJ databases">
        <authorList>
            <person name="Sun Q."/>
            <person name="Kim S."/>
        </authorList>
    </citation>
    <scope>NUCLEOTIDE SEQUENCE</scope>
    <source>
        <strain evidence="2">KCTC 12711</strain>
    </source>
</reference>
<keyword evidence="1" id="KW-1133">Transmembrane helix</keyword>
<name>A0A918VLK7_9GAMM</name>
<dbReference type="AlphaFoldDB" id="A0A918VLK7"/>
<sequence>MNFRIKHQNAPVPRQGQNGAVLVITIFVLMALTVVALAVTNSNQSQAIMVRNNQFRLESFNSSYAEIDAQIDFINERKISDGVPSYIIRLIDGNVGDHVFDDAGTGSLDYLPKRSTVAATYIDTDVATWYRGTCLVFGQQLGAGEEKVACNELKVESSAQLVNTNIASNQHQVYEYKTLKQ</sequence>
<comment type="caution">
    <text evidence="2">The sequence shown here is derived from an EMBL/GenBank/DDBJ whole genome shotgun (WGS) entry which is preliminary data.</text>
</comment>
<dbReference type="Proteomes" id="UP000614811">
    <property type="component" value="Unassembled WGS sequence"/>
</dbReference>
<evidence type="ECO:0000313" key="3">
    <source>
        <dbReference type="Proteomes" id="UP000614811"/>
    </source>
</evidence>
<organism evidence="2 3">
    <name type="scientific">Arenicella chitinivorans</name>
    <dbReference type="NCBI Taxonomy" id="1329800"/>
    <lineage>
        <taxon>Bacteria</taxon>
        <taxon>Pseudomonadati</taxon>
        <taxon>Pseudomonadota</taxon>
        <taxon>Gammaproteobacteria</taxon>
        <taxon>Arenicellales</taxon>
        <taxon>Arenicellaceae</taxon>
        <taxon>Arenicella</taxon>
    </lineage>
</organism>
<reference evidence="2" key="1">
    <citation type="journal article" date="2014" name="Int. J. Syst. Evol. Microbiol.">
        <title>Complete genome sequence of Corynebacterium casei LMG S-19264T (=DSM 44701T), isolated from a smear-ripened cheese.</title>
        <authorList>
            <consortium name="US DOE Joint Genome Institute (JGI-PGF)"/>
            <person name="Walter F."/>
            <person name="Albersmeier A."/>
            <person name="Kalinowski J."/>
            <person name="Ruckert C."/>
        </authorList>
    </citation>
    <scope>NUCLEOTIDE SEQUENCE</scope>
    <source>
        <strain evidence="2">KCTC 12711</strain>
    </source>
</reference>
<proteinExistence type="predicted"/>
<keyword evidence="3" id="KW-1185">Reference proteome</keyword>
<feature type="transmembrane region" description="Helical" evidence="1">
    <location>
        <begin position="20"/>
        <end position="39"/>
    </location>
</feature>
<dbReference type="EMBL" id="BMXA01000002">
    <property type="protein sequence ID" value="GHA07252.1"/>
    <property type="molecule type" value="Genomic_DNA"/>
</dbReference>
<accession>A0A918VLK7</accession>
<gene>
    <name evidence="2" type="ORF">GCM10008090_16340</name>
</gene>
<evidence type="ECO:0000313" key="2">
    <source>
        <dbReference type="EMBL" id="GHA07252.1"/>
    </source>
</evidence>